<evidence type="ECO:0000313" key="2">
    <source>
        <dbReference type="EMBL" id="KAF7290597.1"/>
    </source>
</evidence>
<organism evidence="2 3">
    <name type="scientific">Mycena indigotica</name>
    <dbReference type="NCBI Taxonomy" id="2126181"/>
    <lineage>
        <taxon>Eukaryota</taxon>
        <taxon>Fungi</taxon>
        <taxon>Dikarya</taxon>
        <taxon>Basidiomycota</taxon>
        <taxon>Agaricomycotina</taxon>
        <taxon>Agaricomycetes</taxon>
        <taxon>Agaricomycetidae</taxon>
        <taxon>Agaricales</taxon>
        <taxon>Marasmiineae</taxon>
        <taxon>Mycenaceae</taxon>
        <taxon>Mycena</taxon>
    </lineage>
</organism>
<dbReference type="OrthoDB" id="3028347at2759"/>
<feature type="region of interest" description="Disordered" evidence="1">
    <location>
        <begin position="1"/>
        <end position="66"/>
    </location>
</feature>
<feature type="region of interest" description="Disordered" evidence="1">
    <location>
        <begin position="417"/>
        <end position="436"/>
    </location>
</feature>
<evidence type="ECO:0000313" key="3">
    <source>
        <dbReference type="Proteomes" id="UP000636479"/>
    </source>
</evidence>
<sequence>MPPKRTLRESECNTNSTGNSIKKPQEFANVTPSNANNSESELASFSADDDALKQAKAKKPKVKPRGSTVIDVGYESDFSELESSWGLERNVRGEARMGDVEEQVNTNQRELDSQSPDPLRLRTPEPEIQAEIRQTSRCHSDQAQDAANTQPLVGQKHNKRTQLPMQQLGAMAAGAPSQTSLGFPLGEDAGLFHNTADQISEAECQGLVQDLNSSIDDFISVIIDSADDLAPRREGSRLSSLRPRGRLSDSFHGEGDDAILRFATHNMHKFPGKQSHFLDVSLHRYLISHLIYYSFDGNVVPRRLDNCGQINATYENIKTDETWSISQRWRSLTAAYIPPENQDTHERNSRVEADYTFIVKLLNSTYAIGEDALRPLAAEIKAKLVQIYDDANETVLKLRRDMISTQVNVVGTGIHPQTGRYPSFDPQTMSTPWERKGRPREEVIGPYQLGLTKESRHQEVKFIIKPVVMTKSIFEDVLKAQC</sequence>
<feature type="compositionally biased region" description="Low complexity" evidence="1">
    <location>
        <begin position="33"/>
        <end position="46"/>
    </location>
</feature>
<feature type="compositionally biased region" description="Polar residues" evidence="1">
    <location>
        <begin position="12"/>
        <end position="32"/>
    </location>
</feature>
<evidence type="ECO:0000256" key="1">
    <source>
        <dbReference type="SAM" id="MobiDB-lite"/>
    </source>
</evidence>
<feature type="compositionally biased region" description="Polar residues" evidence="1">
    <location>
        <begin position="103"/>
        <end position="116"/>
    </location>
</feature>
<reference evidence="2" key="1">
    <citation type="submission" date="2020-05" db="EMBL/GenBank/DDBJ databases">
        <title>Mycena genomes resolve the evolution of fungal bioluminescence.</title>
        <authorList>
            <person name="Tsai I.J."/>
        </authorList>
    </citation>
    <scope>NUCLEOTIDE SEQUENCE</scope>
    <source>
        <strain evidence="2">171206Taipei</strain>
    </source>
</reference>
<feature type="compositionally biased region" description="Polar residues" evidence="1">
    <location>
        <begin position="137"/>
        <end position="152"/>
    </location>
</feature>
<feature type="region of interest" description="Disordered" evidence="1">
    <location>
        <begin position="137"/>
        <end position="157"/>
    </location>
</feature>
<gene>
    <name evidence="2" type="ORF">MIND_01299800</name>
</gene>
<feature type="compositionally biased region" description="Basic residues" evidence="1">
    <location>
        <begin position="55"/>
        <end position="64"/>
    </location>
</feature>
<feature type="region of interest" description="Disordered" evidence="1">
    <location>
        <begin position="100"/>
        <end position="121"/>
    </location>
</feature>
<name>A0A8H6VQS5_9AGAR</name>
<dbReference type="RefSeq" id="XP_037213957.1">
    <property type="nucleotide sequence ID" value="XM_037369459.1"/>
</dbReference>
<dbReference type="Proteomes" id="UP000636479">
    <property type="component" value="Unassembled WGS sequence"/>
</dbReference>
<protein>
    <submittedName>
        <fullName evidence="2">Uncharacterized protein</fullName>
    </submittedName>
</protein>
<proteinExistence type="predicted"/>
<dbReference type="EMBL" id="JACAZF010000014">
    <property type="protein sequence ID" value="KAF7290597.1"/>
    <property type="molecule type" value="Genomic_DNA"/>
</dbReference>
<keyword evidence="3" id="KW-1185">Reference proteome</keyword>
<accession>A0A8H6VQS5</accession>
<dbReference type="AlphaFoldDB" id="A0A8H6VQS5"/>
<feature type="compositionally biased region" description="Basic and acidic residues" evidence="1">
    <location>
        <begin position="1"/>
        <end position="11"/>
    </location>
</feature>
<dbReference type="GeneID" id="59351975"/>
<comment type="caution">
    <text evidence="2">The sequence shown here is derived from an EMBL/GenBank/DDBJ whole genome shotgun (WGS) entry which is preliminary data.</text>
</comment>